<dbReference type="Pfam" id="PF17917">
    <property type="entry name" value="RT_RNaseH"/>
    <property type="match status" value="1"/>
</dbReference>
<dbReference type="AlphaFoldDB" id="A0A6S7HVN0"/>
<protein>
    <submittedName>
        <fullName evidence="7">Transposon Tf2-6 poly</fullName>
    </submittedName>
</protein>
<keyword evidence="4" id="KW-0255">Endonuclease</keyword>
<accession>A0A6S7HVN0</accession>
<dbReference type="InterPro" id="IPR050951">
    <property type="entry name" value="Retrovirus_Pol_polyprotein"/>
</dbReference>
<feature type="non-terminal residue" evidence="7">
    <location>
        <position position="649"/>
    </location>
</feature>
<evidence type="ECO:0000313" key="8">
    <source>
        <dbReference type="Proteomes" id="UP001152795"/>
    </source>
</evidence>
<evidence type="ECO:0000256" key="6">
    <source>
        <dbReference type="ARBA" id="ARBA00022918"/>
    </source>
</evidence>
<dbReference type="InterPro" id="IPR041373">
    <property type="entry name" value="RT_RNaseH"/>
</dbReference>
<organism evidence="7 8">
    <name type="scientific">Paramuricea clavata</name>
    <name type="common">Red gorgonian</name>
    <name type="synonym">Violescent sea-whip</name>
    <dbReference type="NCBI Taxonomy" id="317549"/>
    <lineage>
        <taxon>Eukaryota</taxon>
        <taxon>Metazoa</taxon>
        <taxon>Cnidaria</taxon>
        <taxon>Anthozoa</taxon>
        <taxon>Octocorallia</taxon>
        <taxon>Malacalcyonacea</taxon>
        <taxon>Plexauridae</taxon>
        <taxon>Paramuricea</taxon>
    </lineage>
</organism>
<keyword evidence="3" id="KW-0540">Nuclease</keyword>
<dbReference type="InterPro" id="IPR012337">
    <property type="entry name" value="RNaseH-like_sf"/>
</dbReference>
<dbReference type="GO" id="GO:0015074">
    <property type="term" value="P:DNA integration"/>
    <property type="evidence" value="ECO:0007669"/>
    <property type="project" value="InterPro"/>
</dbReference>
<dbReference type="PROSITE" id="PS50994">
    <property type="entry name" value="INTEGRASE"/>
    <property type="match status" value="1"/>
</dbReference>
<keyword evidence="8" id="KW-1185">Reference proteome</keyword>
<dbReference type="GO" id="GO:0003964">
    <property type="term" value="F:RNA-directed DNA polymerase activity"/>
    <property type="evidence" value="ECO:0007669"/>
    <property type="project" value="UniProtKB-KW"/>
</dbReference>
<dbReference type="GO" id="GO:0004519">
    <property type="term" value="F:endonuclease activity"/>
    <property type="evidence" value="ECO:0007669"/>
    <property type="project" value="UniProtKB-KW"/>
</dbReference>
<dbReference type="Gene3D" id="3.30.420.10">
    <property type="entry name" value="Ribonuclease H-like superfamily/Ribonuclease H"/>
    <property type="match status" value="1"/>
</dbReference>
<reference evidence="7" key="1">
    <citation type="submission" date="2020-04" db="EMBL/GenBank/DDBJ databases">
        <authorList>
            <person name="Alioto T."/>
            <person name="Alioto T."/>
            <person name="Gomez Garrido J."/>
        </authorList>
    </citation>
    <scope>NUCLEOTIDE SEQUENCE</scope>
    <source>
        <strain evidence="7">A484AB</strain>
    </source>
</reference>
<gene>
    <name evidence="7" type="ORF">PACLA_8A046915</name>
</gene>
<comment type="caution">
    <text evidence="7">The sequence shown here is derived from an EMBL/GenBank/DDBJ whole genome shotgun (WGS) entry which is preliminary data.</text>
</comment>
<evidence type="ECO:0000256" key="1">
    <source>
        <dbReference type="ARBA" id="ARBA00022679"/>
    </source>
</evidence>
<keyword evidence="6" id="KW-0695">RNA-directed DNA polymerase</keyword>
<dbReference type="InterPro" id="IPR001584">
    <property type="entry name" value="Integrase_cat-core"/>
</dbReference>
<dbReference type="OrthoDB" id="8014450at2759"/>
<proteinExistence type="predicted"/>
<evidence type="ECO:0000256" key="2">
    <source>
        <dbReference type="ARBA" id="ARBA00022695"/>
    </source>
</evidence>
<evidence type="ECO:0000256" key="3">
    <source>
        <dbReference type="ARBA" id="ARBA00022722"/>
    </source>
</evidence>
<evidence type="ECO:0000256" key="4">
    <source>
        <dbReference type="ARBA" id="ARBA00022759"/>
    </source>
</evidence>
<dbReference type="InterPro" id="IPR036397">
    <property type="entry name" value="RNaseH_sf"/>
</dbReference>
<sequence length="649" mass="76126">VRNAYLGVRNAFLRFEERCPQMRNAFLRIEERFSQNEVRNAVLRSEERCPQRTLSRKVKNAVLRSEERCPQVRNAVLRSEEHCPQRTLSSEVRNAVLRNEERLTQMRNAVLRSESEERCPRMRNAVLRSEERRPQMRHAVLRVRNAVLRNEERCPQIDERCPQMRGTLSPEVIVRNAVLRTCRSIDFTSLKNFTSLILFTKTYLIDLNLELRILQSDIGTFRVARDGNNKVKHIKMSIYNVRVFHDYKSGSSLTKFYKLSLLALLGQVNIEHDFVTPRITRYFILKACMEPLYICGTVDEPVYRQRKQLVSARANAACESDISCKTHKDGPRVISYASRSITETEKRYSQTEKEALALVWAYEKFHPYVYGISFELITDHKPLEVIYGPRSKPCARFERAHYNDYNELLHFFKFPENIRALLRFFKFLAKRARADKQNALSSLISDQWLGPLPTGESILVVIDYYSRYYEVVIMKSTLTAKVIENLEEIFFRHGLPESLTSDNGPQFIFTEFSAYMDYQGIRHRRVTAKWPQANGEVERQNRSLLKRIQIAQTEKKDWKKELCKGRIILKGKRRTKTLLSSYARILLITKPKWRIEDTNPDQSNSSYSIPVHRNASFLQIVHRYCNHAMASTIIPWLPEVLYLSPYSRS</sequence>
<keyword evidence="1" id="KW-0808">Transferase</keyword>
<dbReference type="PANTHER" id="PTHR37984">
    <property type="entry name" value="PROTEIN CBG26694"/>
    <property type="match status" value="1"/>
</dbReference>
<dbReference type="Proteomes" id="UP001152795">
    <property type="component" value="Unassembled WGS sequence"/>
</dbReference>
<dbReference type="InterPro" id="IPR043502">
    <property type="entry name" value="DNA/RNA_pol_sf"/>
</dbReference>
<keyword evidence="5" id="KW-0378">Hydrolase</keyword>
<dbReference type="PANTHER" id="PTHR37984:SF11">
    <property type="entry name" value="INTEGRASE CATALYTIC DOMAIN-CONTAINING PROTEIN"/>
    <property type="match status" value="1"/>
</dbReference>
<evidence type="ECO:0000256" key="5">
    <source>
        <dbReference type="ARBA" id="ARBA00022801"/>
    </source>
</evidence>
<keyword evidence="2" id="KW-0548">Nucleotidyltransferase</keyword>
<name>A0A6S7HVN0_PARCT</name>
<feature type="non-terminal residue" evidence="7">
    <location>
        <position position="1"/>
    </location>
</feature>
<dbReference type="GO" id="GO:0003676">
    <property type="term" value="F:nucleic acid binding"/>
    <property type="evidence" value="ECO:0007669"/>
    <property type="project" value="InterPro"/>
</dbReference>
<evidence type="ECO:0000313" key="7">
    <source>
        <dbReference type="EMBL" id="CAB4008609.1"/>
    </source>
</evidence>
<dbReference type="EMBL" id="CACRXK020006174">
    <property type="protein sequence ID" value="CAB4008609.1"/>
    <property type="molecule type" value="Genomic_DNA"/>
</dbReference>
<dbReference type="SUPFAM" id="SSF53098">
    <property type="entry name" value="Ribonuclease H-like"/>
    <property type="match status" value="1"/>
</dbReference>
<dbReference type="GO" id="GO:0016787">
    <property type="term" value="F:hydrolase activity"/>
    <property type="evidence" value="ECO:0007669"/>
    <property type="project" value="UniProtKB-KW"/>
</dbReference>
<dbReference type="SUPFAM" id="SSF56672">
    <property type="entry name" value="DNA/RNA polymerases"/>
    <property type="match status" value="1"/>
</dbReference>